<comment type="catalytic activity">
    <reaction evidence="7">
        <text>N(6)-(dimethylallyl)adenosine 5'-phosphate + H2O = N(6)-dimethylallyladenine + D-ribose 5-phosphate</text>
        <dbReference type="Rhea" id="RHEA:48560"/>
        <dbReference type="ChEBI" id="CHEBI:15377"/>
        <dbReference type="ChEBI" id="CHEBI:17660"/>
        <dbReference type="ChEBI" id="CHEBI:57526"/>
        <dbReference type="ChEBI" id="CHEBI:78346"/>
        <dbReference type="EC" id="3.2.2.n1"/>
    </reaction>
</comment>
<dbReference type="GO" id="GO:0008168">
    <property type="term" value="F:methyltransferase activity"/>
    <property type="evidence" value="ECO:0007669"/>
    <property type="project" value="UniProtKB-KW"/>
</dbReference>
<sequence length="321" mass="36396">MAGIQPNDSFKYSNFWKLALRNYWSLLSPLIFTDHPKRQGDDDLLPPYNMVRNVMDMNAHYGGLSAALMKEGKLVWVMNVVPLGMRNTLPFIYDRGACIQQSTLRYETPLHTFEWIIDKKIIVDPIEKNDLDEAELPPPRMVNATSFLEINNQASKASKEQLQKAEYRGSIGLMDLVSQAVHDSGRHVIRVIPKTLMPRELTGETVGEVKIVVDMHQRKAEMARHGVFIALLGGYDTLDELFEVTSWAHLGIHDKPVGLLSLDEHYNSLSSFIDKAVEKGFIGPNARQIIVSAPTTTELVEKLEEYIPCHERVASKLNWKN</sequence>
<dbReference type="Gene3D" id="3.40.50.450">
    <property type="match status" value="1"/>
</dbReference>
<gene>
    <name evidence="9" type="ORF">CQW23_14115</name>
</gene>
<evidence type="ECO:0000256" key="5">
    <source>
        <dbReference type="ARBA" id="ARBA00023180"/>
    </source>
</evidence>
<dbReference type="PANTHER" id="PTHR31223:SF69">
    <property type="entry name" value="CYTOKININ RIBOSIDE 5'-MONOPHOSPHATE PHOSPHORIBOHYDROLASE LOG3"/>
    <property type="match status" value="1"/>
</dbReference>
<name>A0A2G2WI82_CAPBA</name>
<dbReference type="GO" id="GO:0032259">
    <property type="term" value="P:methylation"/>
    <property type="evidence" value="ECO:0007669"/>
    <property type="project" value="UniProtKB-KW"/>
</dbReference>
<comment type="catalytic activity">
    <reaction evidence="8">
        <text>9-ribosyl-trans-zeatin 5'-phosphate + H2O = trans-zeatin + D-ribose 5-phosphate</text>
        <dbReference type="Rhea" id="RHEA:48564"/>
        <dbReference type="ChEBI" id="CHEBI:15377"/>
        <dbReference type="ChEBI" id="CHEBI:16522"/>
        <dbReference type="ChEBI" id="CHEBI:78346"/>
        <dbReference type="ChEBI" id="CHEBI:87947"/>
        <dbReference type="EC" id="3.2.2.n1"/>
    </reaction>
</comment>
<dbReference type="Pfam" id="PF03641">
    <property type="entry name" value="Lysine_decarbox"/>
    <property type="match status" value="1"/>
</dbReference>
<dbReference type="GO" id="GO:0016799">
    <property type="term" value="F:hydrolase activity, hydrolyzing N-glycosyl compounds"/>
    <property type="evidence" value="ECO:0007669"/>
    <property type="project" value="TreeGrafter"/>
</dbReference>
<evidence type="ECO:0000256" key="8">
    <source>
        <dbReference type="ARBA" id="ARBA00049153"/>
    </source>
</evidence>
<evidence type="ECO:0000256" key="1">
    <source>
        <dbReference type="ARBA" id="ARBA00006763"/>
    </source>
</evidence>
<evidence type="ECO:0000256" key="2">
    <source>
        <dbReference type="ARBA" id="ARBA00012205"/>
    </source>
</evidence>
<keyword evidence="3" id="KW-0489">Methyltransferase</keyword>
<reference evidence="9 10" key="1">
    <citation type="journal article" date="2017" name="Genome Biol.">
        <title>New reference genome sequences of hot pepper reveal the massive evolution of plant disease-resistance genes by retroduplication.</title>
        <authorList>
            <person name="Kim S."/>
            <person name="Park J."/>
            <person name="Yeom S.I."/>
            <person name="Kim Y.M."/>
            <person name="Seo E."/>
            <person name="Kim K.T."/>
            <person name="Kim M.S."/>
            <person name="Lee J.M."/>
            <person name="Cheong K."/>
            <person name="Shin H.S."/>
            <person name="Kim S.B."/>
            <person name="Han K."/>
            <person name="Lee J."/>
            <person name="Park M."/>
            <person name="Lee H.A."/>
            <person name="Lee H.Y."/>
            <person name="Lee Y."/>
            <person name="Oh S."/>
            <person name="Lee J.H."/>
            <person name="Choi E."/>
            <person name="Choi E."/>
            <person name="Lee S.E."/>
            <person name="Jeon J."/>
            <person name="Kim H."/>
            <person name="Choi G."/>
            <person name="Song H."/>
            <person name="Lee J."/>
            <person name="Lee S.C."/>
            <person name="Kwon J.K."/>
            <person name="Lee H.Y."/>
            <person name="Koo N."/>
            <person name="Hong Y."/>
            <person name="Kim R.W."/>
            <person name="Kang W.H."/>
            <person name="Huh J.H."/>
            <person name="Kang B.C."/>
            <person name="Yang T.J."/>
            <person name="Lee Y.H."/>
            <person name="Bennetzen J.L."/>
            <person name="Choi D."/>
        </authorList>
    </citation>
    <scope>NUCLEOTIDE SEQUENCE [LARGE SCALE GENOMIC DNA]</scope>
    <source>
        <strain evidence="10">cv. PBC81</strain>
    </source>
</reference>
<keyword evidence="4" id="KW-0203">Cytokinin biosynthesis</keyword>
<evidence type="ECO:0000256" key="4">
    <source>
        <dbReference type="ARBA" id="ARBA00022712"/>
    </source>
</evidence>
<dbReference type="InterPro" id="IPR031100">
    <property type="entry name" value="LOG_fam"/>
</dbReference>
<evidence type="ECO:0000256" key="7">
    <source>
        <dbReference type="ARBA" id="ARBA00047718"/>
    </source>
</evidence>
<dbReference type="AlphaFoldDB" id="A0A2G2WI82"/>
<dbReference type="GO" id="GO:0005829">
    <property type="term" value="C:cytosol"/>
    <property type="evidence" value="ECO:0007669"/>
    <property type="project" value="UniProtKB-ARBA"/>
</dbReference>
<organism evidence="9 10">
    <name type="scientific">Capsicum baccatum</name>
    <name type="common">Peruvian pepper</name>
    <dbReference type="NCBI Taxonomy" id="33114"/>
    <lineage>
        <taxon>Eukaryota</taxon>
        <taxon>Viridiplantae</taxon>
        <taxon>Streptophyta</taxon>
        <taxon>Embryophyta</taxon>
        <taxon>Tracheophyta</taxon>
        <taxon>Spermatophyta</taxon>
        <taxon>Magnoliopsida</taxon>
        <taxon>eudicotyledons</taxon>
        <taxon>Gunneridae</taxon>
        <taxon>Pentapetalae</taxon>
        <taxon>asterids</taxon>
        <taxon>lamiids</taxon>
        <taxon>Solanales</taxon>
        <taxon>Solanaceae</taxon>
        <taxon>Solanoideae</taxon>
        <taxon>Capsiceae</taxon>
        <taxon>Capsicum</taxon>
    </lineage>
</organism>
<dbReference type="PANTHER" id="PTHR31223">
    <property type="entry name" value="LOG FAMILY PROTEIN YJL055W"/>
    <property type="match status" value="1"/>
</dbReference>
<dbReference type="GO" id="GO:0005634">
    <property type="term" value="C:nucleus"/>
    <property type="evidence" value="ECO:0007669"/>
    <property type="project" value="TreeGrafter"/>
</dbReference>
<dbReference type="NCBIfam" id="TIGR00730">
    <property type="entry name" value="Rossman fold protein, TIGR00730 family"/>
    <property type="match status" value="1"/>
</dbReference>
<comment type="function">
    <text evidence="6">Cytokinin-activating enzyme working in the direct activation pathway. Phosphoribohydrolase that converts inactive cytokinin nucleotides to the biologically active free-base forms.</text>
</comment>
<keyword evidence="10" id="KW-1185">Reference proteome</keyword>
<dbReference type="Pfam" id="PF03141">
    <property type="entry name" value="Methyltransf_29"/>
    <property type="match status" value="1"/>
</dbReference>
<dbReference type="EMBL" id="MLFT02000006">
    <property type="protein sequence ID" value="PHT44957.1"/>
    <property type="molecule type" value="Genomic_DNA"/>
</dbReference>
<keyword evidence="5" id="KW-0325">Glycoprotein</keyword>
<comment type="caution">
    <text evidence="9">The sequence shown here is derived from an EMBL/GenBank/DDBJ whole genome shotgun (WGS) entry which is preliminary data.</text>
</comment>
<dbReference type="OrthoDB" id="414463at2759"/>
<keyword evidence="3" id="KW-0808">Transferase</keyword>
<evidence type="ECO:0000256" key="3">
    <source>
        <dbReference type="ARBA" id="ARBA00022603"/>
    </source>
</evidence>
<comment type="similarity">
    <text evidence="1">Belongs to the LOG family.</text>
</comment>
<evidence type="ECO:0000256" key="6">
    <source>
        <dbReference type="ARBA" id="ARBA00024884"/>
    </source>
</evidence>
<dbReference type="Proteomes" id="UP000224567">
    <property type="component" value="Unassembled WGS sequence"/>
</dbReference>
<accession>A0A2G2WI82</accession>
<reference evidence="10" key="2">
    <citation type="journal article" date="2017" name="J. Anim. Genet.">
        <title>Multiple reference genome sequences of hot pepper reveal the massive evolution of plant disease resistance genes by retroduplication.</title>
        <authorList>
            <person name="Kim S."/>
            <person name="Park J."/>
            <person name="Yeom S.-I."/>
            <person name="Kim Y.-M."/>
            <person name="Seo E."/>
            <person name="Kim K.-T."/>
            <person name="Kim M.-S."/>
            <person name="Lee J.M."/>
            <person name="Cheong K."/>
            <person name="Shin H.-S."/>
            <person name="Kim S.-B."/>
            <person name="Han K."/>
            <person name="Lee J."/>
            <person name="Park M."/>
            <person name="Lee H.-A."/>
            <person name="Lee H.-Y."/>
            <person name="Lee Y."/>
            <person name="Oh S."/>
            <person name="Lee J.H."/>
            <person name="Choi E."/>
            <person name="Choi E."/>
            <person name="Lee S.E."/>
            <person name="Jeon J."/>
            <person name="Kim H."/>
            <person name="Choi G."/>
            <person name="Song H."/>
            <person name="Lee J."/>
            <person name="Lee S.-C."/>
            <person name="Kwon J.-K."/>
            <person name="Lee H.-Y."/>
            <person name="Koo N."/>
            <person name="Hong Y."/>
            <person name="Kim R.W."/>
            <person name="Kang W.-H."/>
            <person name="Huh J.H."/>
            <person name="Kang B.-C."/>
            <person name="Yang T.-J."/>
            <person name="Lee Y.-H."/>
            <person name="Bennetzen J.L."/>
            <person name="Choi D."/>
        </authorList>
    </citation>
    <scope>NUCLEOTIDE SEQUENCE [LARGE SCALE GENOMIC DNA]</scope>
    <source>
        <strain evidence="10">cv. PBC81</strain>
    </source>
</reference>
<dbReference type="GO" id="GO:0009691">
    <property type="term" value="P:cytokinin biosynthetic process"/>
    <property type="evidence" value="ECO:0007669"/>
    <property type="project" value="UniProtKB-KW"/>
</dbReference>
<evidence type="ECO:0000313" key="9">
    <source>
        <dbReference type="EMBL" id="PHT44957.1"/>
    </source>
</evidence>
<dbReference type="EC" id="3.2.2.n1" evidence="2"/>
<dbReference type="STRING" id="33114.A0A2G2WI82"/>
<dbReference type="InterPro" id="IPR005269">
    <property type="entry name" value="LOG"/>
</dbReference>
<protein>
    <recommendedName>
        <fullName evidence="2">cytokinin riboside 5'-monophosphate phosphoribohydrolase</fullName>
        <ecNumber evidence="2">3.2.2.n1</ecNumber>
    </recommendedName>
</protein>
<dbReference type="InterPro" id="IPR004159">
    <property type="entry name" value="Put_SAM_MeTrfase"/>
</dbReference>
<proteinExistence type="inferred from homology"/>
<evidence type="ECO:0000313" key="10">
    <source>
        <dbReference type="Proteomes" id="UP000224567"/>
    </source>
</evidence>
<dbReference type="SUPFAM" id="SSF102405">
    <property type="entry name" value="MCP/YpsA-like"/>
    <property type="match status" value="1"/>
</dbReference>